<feature type="transmembrane region" description="Helical" evidence="1">
    <location>
        <begin position="453"/>
        <end position="474"/>
    </location>
</feature>
<dbReference type="Proteomes" id="UP000192276">
    <property type="component" value="Unassembled WGS sequence"/>
</dbReference>
<evidence type="ECO:0000256" key="1">
    <source>
        <dbReference type="SAM" id="Phobius"/>
    </source>
</evidence>
<keyword evidence="1" id="KW-1133">Transmembrane helix</keyword>
<dbReference type="PANTHER" id="PTHR43471:SF1">
    <property type="entry name" value="ABC TRANSPORTER PERMEASE PROTEIN NOSY-RELATED"/>
    <property type="match status" value="1"/>
</dbReference>
<keyword evidence="1" id="KW-0472">Membrane</keyword>
<reference evidence="3" key="1">
    <citation type="submission" date="2016-04" db="EMBL/GenBank/DDBJ databases">
        <authorList>
            <person name="Chen L."/>
            <person name="Zhuang W."/>
            <person name="Wang G."/>
        </authorList>
    </citation>
    <scope>NUCLEOTIDE SEQUENCE [LARGE SCALE GENOMIC DNA]</scope>
    <source>
        <strain evidence="3">208</strain>
    </source>
</reference>
<evidence type="ECO:0000313" key="2">
    <source>
        <dbReference type="EMBL" id="OQP62208.1"/>
    </source>
</evidence>
<gene>
    <name evidence="2" type="ORF">A4R26_18200</name>
</gene>
<accession>A0A1V9FV77</accession>
<name>A0A1V9FV77_9BACT</name>
<organism evidence="2 3">
    <name type="scientific">Niastella populi</name>
    <dbReference type="NCBI Taxonomy" id="550983"/>
    <lineage>
        <taxon>Bacteria</taxon>
        <taxon>Pseudomonadati</taxon>
        <taxon>Bacteroidota</taxon>
        <taxon>Chitinophagia</taxon>
        <taxon>Chitinophagales</taxon>
        <taxon>Chitinophagaceae</taxon>
        <taxon>Niastella</taxon>
    </lineage>
</organism>
<dbReference type="Pfam" id="PF12040">
    <property type="entry name" value="DUF3526"/>
    <property type="match status" value="1"/>
</dbReference>
<dbReference type="EMBL" id="LWBP01000123">
    <property type="protein sequence ID" value="OQP62208.1"/>
    <property type="molecule type" value="Genomic_DNA"/>
</dbReference>
<evidence type="ECO:0000313" key="3">
    <source>
        <dbReference type="Proteomes" id="UP000192276"/>
    </source>
</evidence>
<dbReference type="InterPro" id="IPR021913">
    <property type="entry name" value="DUF3526"/>
</dbReference>
<comment type="caution">
    <text evidence="2">The sequence shown here is derived from an EMBL/GenBank/DDBJ whole genome shotgun (WGS) entry which is preliminary data.</text>
</comment>
<feature type="transmembrane region" description="Helical" evidence="1">
    <location>
        <begin position="246"/>
        <end position="265"/>
    </location>
</feature>
<protein>
    <submittedName>
        <fullName evidence="2">ABC transporter permease</fullName>
    </submittedName>
</protein>
<dbReference type="STRING" id="550983.A4R26_18200"/>
<keyword evidence="1" id="KW-0812">Transmembrane</keyword>
<proteinExistence type="predicted"/>
<dbReference type="RefSeq" id="WP_207625732.1">
    <property type="nucleotide sequence ID" value="NZ_LWBP01000123.1"/>
</dbReference>
<keyword evidence="3" id="KW-1185">Reference proteome</keyword>
<feature type="transmembrane region" description="Helical" evidence="1">
    <location>
        <begin position="20"/>
        <end position="43"/>
    </location>
</feature>
<feature type="transmembrane region" description="Helical" evidence="1">
    <location>
        <begin position="172"/>
        <end position="199"/>
    </location>
</feature>
<dbReference type="PANTHER" id="PTHR43471">
    <property type="entry name" value="ABC TRANSPORTER PERMEASE"/>
    <property type="match status" value="1"/>
</dbReference>
<sequence length="480" mass="53853">MSNIKLIAVHFIKTVWKGKVIVPIYLVWLALVLYAVFTGYATYTRQNEIRKEYQARARQSWEANPDKHPHRMAHFGSFAFRVKHPLSMFDNGMESYTGNAVYLEAHKQNTANYSEASFSTGLLRFGELSLAMLLQTLLPLILFFLGFNAVAQQRENATLKILVSQGATFKQIIWGNSIGLFAVAVAFLLPVLLSTLTGIALQSTTTADAGLFIRCAVIGAGAIIFLWVVSVLAIVISAVSSTGRSALLSLLGMWLMMAIVLPKTLQAIGSYVYPAPGKIQFQAAVEADILQQGDSHNPDDVHFKKLKDSVLRANKVDSIQQLPFNYSGYIMQEGERMSAQVYNRHLQQLHTIYDRQNRVSYNAAFIDPFIGFKNITMAFSGTGFSAFLSFQQQAEKYRYDLAQTMNVLQMKYISNKKLSSTDKPYSIDKSHWTSFPDFRHRYQSVNEIIQQQWVALVALAAWLLLSVILIHFTAAKATVI</sequence>
<dbReference type="Pfam" id="PF12679">
    <property type="entry name" value="ABC2_membrane_2"/>
    <property type="match status" value="1"/>
</dbReference>
<feature type="transmembrane region" description="Helical" evidence="1">
    <location>
        <begin position="211"/>
        <end position="239"/>
    </location>
</feature>
<dbReference type="AlphaFoldDB" id="A0A1V9FV77"/>
<feature type="transmembrane region" description="Helical" evidence="1">
    <location>
        <begin position="128"/>
        <end position="151"/>
    </location>
</feature>